<keyword evidence="2" id="KW-1185">Reference proteome</keyword>
<dbReference type="InterPro" id="IPR007502">
    <property type="entry name" value="Helicase-assoc_dom"/>
</dbReference>
<accession>A0ABM1MY70</accession>
<evidence type="ECO:0000313" key="2">
    <source>
        <dbReference type="Proteomes" id="UP000695000"/>
    </source>
</evidence>
<keyword evidence="3" id="KW-0347">Helicase</keyword>
<evidence type="ECO:0000313" key="3">
    <source>
        <dbReference type="RefSeq" id="XP_017779520.1"/>
    </source>
</evidence>
<dbReference type="GO" id="GO:0004386">
    <property type="term" value="F:helicase activity"/>
    <property type="evidence" value="ECO:0007669"/>
    <property type="project" value="UniProtKB-KW"/>
</dbReference>
<organism evidence="2 3">
    <name type="scientific">Nicrophorus vespilloides</name>
    <name type="common">Boreal carrion beetle</name>
    <dbReference type="NCBI Taxonomy" id="110193"/>
    <lineage>
        <taxon>Eukaryota</taxon>
        <taxon>Metazoa</taxon>
        <taxon>Ecdysozoa</taxon>
        <taxon>Arthropoda</taxon>
        <taxon>Hexapoda</taxon>
        <taxon>Insecta</taxon>
        <taxon>Pterygota</taxon>
        <taxon>Neoptera</taxon>
        <taxon>Endopterygota</taxon>
        <taxon>Coleoptera</taxon>
        <taxon>Polyphaga</taxon>
        <taxon>Staphyliniformia</taxon>
        <taxon>Silphidae</taxon>
        <taxon>Nicrophorinae</taxon>
        <taxon>Nicrophorus</taxon>
    </lineage>
</organism>
<keyword evidence="3" id="KW-0378">Hydrolase</keyword>
<sequence>MDIILLHESIPIETRRRVFHDTPSDIQRVVITDEAFIPIRDVKCIIDFGLKRHMLYDFGYDFFRTFYSWKSRKEAIHITERSTHSHVSVYRLYNVDEFEEFYDRNTNQNQSIQKICAYAELLADDENSIVSILQNLYDPVSLVYIYFGIKSLRISNAMDNFGRVTQLGVYVMQLSVPPNLGKMLIHACILQCLDPVITLVSFIINGYLSYLENLKYEHFHYFYDGILSSHVMILKLFEEYQECVCYNRNFGIRYGYSSEDMEIILMTRMKLTRELKEIGIIQNKKQRNLAHANMNATNWPLVQACLVIGHYPKLLHYVKEGCIVLDYCCKKSLSLEGQLKNIISKSSIERCSIVYNILNANLTTCNPTGYTVVPELTAFLFCPKVNGMSNYWMYTSVSKKLYELKKSYEKLVEIRLSYPSIYMAHTEQNILTSIKKLLMLEFNMAALKSPSFDFSCRMRFCHELKHI</sequence>
<dbReference type="InterPro" id="IPR027417">
    <property type="entry name" value="P-loop_NTPase"/>
</dbReference>
<name>A0ABM1MY70_NICVS</name>
<feature type="domain" description="Helicase-associated" evidence="1">
    <location>
        <begin position="147"/>
        <end position="234"/>
    </location>
</feature>
<dbReference type="Gene3D" id="1.20.120.1080">
    <property type="match status" value="1"/>
</dbReference>
<evidence type="ECO:0000259" key="1">
    <source>
        <dbReference type="SMART" id="SM00847"/>
    </source>
</evidence>
<dbReference type="PANTHER" id="PTHR18934:SF213">
    <property type="entry name" value="3'-5' RNA HELICASE YTHDC2"/>
    <property type="match status" value="1"/>
</dbReference>
<dbReference type="Pfam" id="PF21010">
    <property type="entry name" value="HA2_C"/>
    <property type="match status" value="1"/>
</dbReference>
<keyword evidence="3" id="KW-0547">Nucleotide-binding</keyword>
<dbReference type="SUPFAM" id="SSF52540">
    <property type="entry name" value="P-loop containing nucleoside triphosphate hydrolases"/>
    <property type="match status" value="1"/>
</dbReference>
<dbReference type="Proteomes" id="UP000695000">
    <property type="component" value="Unplaced"/>
</dbReference>
<keyword evidence="3" id="KW-0067">ATP-binding</keyword>
<dbReference type="RefSeq" id="XP_017779520.1">
    <property type="nucleotide sequence ID" value="XM_017924031.1"/>
</dbReference>
<proteinExistence type="predicted"/>
<reference evidence="3" key="1">
    <citation type="submission" date="2025-08" db="UniProtKB">
        <authorList>
            <consortium name="RefSeq"/>
        </authorList>
    </citation>
    <scope>IDENTIFICATION</scope>
    <source>
        <tissue evidence="3">Whole Larva</tissue>
    </source>
</reference>
<protein>
    <submittedName>
        <fullName evidence="3">Probable ATP-dependent RNA helicase YTHDC2</fullName>
    </submittedName>
</protein>
<dbReference type="Gene3D" id="3.40.50.300">
    <property type="entry name" value="P-loop containing nucleotide triphosphate hydrolases"/>
    <property type="match status" value="1"/>
</dbReference>
<dbReference type="SMART" id="SM00847">
    <property type="entry name" value="HA2"/>
    <property type="match status" value="1"/>
</dbReference>
<dbReference type="PANTHER" id="PTHR18934">
    <property type="entry name" value="ATP-DEPENDENT RNA HELICASE"/>
    <property type="match status" value="1"/>
</dbReference>
<gene>
    <name evidence="3" type="primary">LOC108564859</name>
</gene>
<dbReference type="GeneID" id="108564859"/>